<gene>
    <name evidence="1" type="ORF">BXT86_04175</name>
</gene>
<organism evidence="1 2">
    <name type="scientific">candidate division WOR-3 bacterium 4484_100</name>
    <dbReference type="NCBI Taxonomy" id="1936077"/>
    <lineage>
        <taxon>Bacteria</taxon>
        <taxon>Bacteria division WOR-3</taxon>
    </lineage>
</organism>
<accession>A0A1V4QFW0</accession>
<dbReference type="EMBL" id="MUKB01000068">
    <property type="protein sequence ID" value="OPX17867.1"/>
    <property type="molecule type" value="Genomic_DNA"/>
</dbReference>
<protein>
    <submittedName>
        <fullName evidence="1">Uncharacterized protein</fullName>
    </submittedName>
</protein>
<evidence type="ECO:0000313" key="1">
    <source>
        <dbReference type="EMBL" id="OPX17867.1"/>
    </source>
</evidence>
<reference evidence="2" key="1">
    <citation type="submission" date="2017-01" db="EMBL/GenBank/DDBJ databases">
        <title>Novel pathways for hydrocarbon cycling and metabolic interdependencies in hydrothermal sediment communities.</title>
        <authorList>
            <person name="Dombrowski N."/>
            <person name="Seitz K."/>
            <person name="Teske A."/>
            <person name="Baker B."/>
        </authorList>
    </citation>
    <scope>NUCLEOTIDE SEQUENCE [LARGE SCALE GENOMIC DNA]</scope>
</reference>
<dbReference type="Proteomes" id="UP000191663">
    <property type="component" value="Unassembled WGS sequence"/>
</dbReference>
<name>A0A1V4QFW0_UNCW3</name>
<dbReference type="NCBIfam" id="TIGR04183">
    <property type="entry name" value="Por_Secre_tail"/>
    <property type="match status" value="1"/>
</dbReference>
<sequence>MAPRLVYYKVIWDTSPWDTGWAKLIYAFKINNQWIKETVDSSYGDVSVNYYIRPSLSLDRDDHPHIAYVHRYEDNSCSLYYANKVNDAWSLQILDGMPYPGSSAKLQLDTTDYPCIVWGYRTPADTIWRIKYIHWDGDSWNAEIVYDSNDYWDYGASLVIDHKNCPHIAYYESPDPSYLHDSVKYVYWNGVEWVFAWAESIGSGSEHGSLWLCLNDLDYPVIAYCRWPALYCAYYDGSFWHNEFTGDAGSWEIRLCLDSLGLPHIVYIDQCGQRPEYCYRDSSTWHLCGYIEPDPDVVTLRSVSFCLDEDDSPRVVYIGGVGSPNRELMKYAKGTFTGIAENKKSSSMIKEYQLRVYPDITCCYLNIEYTLLKKAKIELALYDIAGNKVKPIELGFYLPGDYQKRVEIGNLGSGVYFVVLKQDDKQVSKKFLLIR</sequence>
<proteinExistence type="predicted"/>
<dbReference type="InterPro" id="IPR026444">
    <property type="entry name" value="Secre_tail"/>
</dbReference>
<evidence type="ECO:0000313" key="2">
    <source>
        <dbReference type="Proteomes" id="UP000191663"/>
    </source>
</evidence>
<dbReference type="AlphaFoldDB" id="A0A1V4QFW0"/>
<comment type="caution">
    <text evidence="1">The sequence shown here is derived from an EMBL/GenBank/DDBJ whole genome shotgun (WGS) entry which is preliminary data.</text>
</comment>
<dbReference type="Gene3D" id="2.120.10.70">
    <property type="entry name" value="Fucose-specific lectin"/>
    <property type="match status" value="1"/>
</dbReference>